<dbReference type="Proteomes" id="UP001301769">
    <property type="component" value="Unassembled WGS sequence"/>
</dbReference>
<accession>A0AAN6YCT3</accession>
<keyword evidence="1" id="KW-0812">Transmembrane</keyword>
<feature type="transmembrane region" description="Helical" evidence="1">
    <location>
        <begin position="31"/>
        <end position="51"/>
    </location>
</feature>
<feature type="transmembrane region" description="Helical" evidence="1">
    <location>
        <begin position="6"/>
        <end position="24"/>
    </location>
</feature>
<dbReference type="EMBL" id="MU858077">
    <property type="protein sequence ID" value="KAK4215686.1"/>
    <property type="molecule type" value="Genomic_DNA"/>
</dbReference>
<evidence type="ECO:0000256" key="1">
    <source>
        <dbReference type="SAM" id="Phobius"/>
    </source>
</evidence>
<reference evidence="2" key="1">
    <citation type="journal article" date="2023" name="Mol. Phylogenet. Evol.">
        <title>Genome-scale phylogeny and comparative genomics of the fungal order Sordariales.</title>
        <authorList>
            <person name="Hensen N."/>
            <person name="Bonometti L."/>
            <person name="Westerberg I."/>
            <person name="Brannstrom I.O."/>
            <person name="Guillou S."/>
            <person name="Cros-Aarteil S."/>
            <person name="Calhoun S."/>
            <person name="Haridas S."/>
            <person name="Kuo A."/>
            <person name="Mondo S."/>
            <person name="Pangilinan J."/>
            <person name="Riley R."/>
            <person name="LaButti K."/>
            <person name="Andreopoulos B."/>
            <person name="Lipzen A."/>
            <person name="Chen C."/>
            <person name="Yan M."/>
            <person name="Daum C."/>
            <person name="Ng V."/>
            <person name="Clum A."/>
            <person name="Steindorff A."/>
            <person name="Ohm R.A."/>
            <person name="Martin F."/>
            <person name="Silar P."/>
            <person name="Natvig D.O."/>
            <person name="Lalanne C."/>
            <person name="Gautier V."/>
            <person name="Ament-Velasquez S.L."/>
            <person name="Kruys A."/>
            <person name="Hutchinson M.I."/>
            <person name="Powell A.J."/>
            <person name="Barry K."/>
            <person name="Miller A.N."/>
            <person name="Grigoriev I.V."/>
            <person name="Debuchy R."/>
            <person name="Gladieux P."/>
            <person name="Hiltunen Thoren M."/>
            <person name="Johannesson H."/>
        </authorList>
    </citation>
    <scope>NUCLEOTIDE SEQUENCE</scope>
    <source>
        <strain evidence="2">PSN293</strain>
    </source>
</reference>
<name>A0AAN6YCT3_9PEZI</name>
<proteinExistence type="predicted"/>
<comment type="caution">
    <text evidence="2">The sequence shown here is derived from an EMBL/GenBank/DDBJ whole genome shotgun (WGS) entry which is preliminary data.</text>
</comment>
<keyword evidence="3" id="KW-1185">Reference proteome</keyword>
<organism evidence="2 3">
    <name type="scientific">Rhypophila decipiens</name>
    <dbReference type="NCBI Taxonomy" id="261697"/>
    <lineage>
        <taxon>Eukaryota</taxon>
        <taxon>Fungi</taxon>
        <taxon>Dikarya</taxon>
        <taxon>Ascomycota</taxon>
        <taxon>Pezizomycotina</taxon>
        <taxon>Sordariomycetes</taxon>
        <taxon>Sordariomycetidae</taxon>
        <taxon>Sordariales</taxon>
        <taxon>Naviculisporaceae</taxon>
        <taxon>Rhypophila</taxon>
    </lineage>
</organism>
<gene>
    <name evidence="2" type="ORF">QBC37DRAFT_418741</name>
</gene>
<evidence type="ECO:0000313" key="3">
    <source>
        <dbReference type="Proteomes" id="UP001301769"/>
    </source>
</evidence>
<dbReference type="AlphaFoldDB" id="A0AAN6YCT3"/>
<sequence>MVWLFHLLHFYYTLLLLLLLLLFSSKHNTNLLIPPFISTCLTSTFILIISFSSSLHCTVLQRSGISWEIMEAGRRKDGAKTTWKNRFSKFLQTTGKWAVVWLIHFGTARWFTFHKQ</sequence>
<keyword evidence="1" id="KW-0472">Membrane</keyword>
<protein>
    <submittedName>
        <fullName evidence="2">Uncharacterized protein</fullName>
    </submittedName>
</protein>
<reference evidence="2" key="2">
    <citation type="submission" date="2023-05" db="EMBL/GenBank/DDBJ databases">
        <authorList>
            <consortium name="Lawrence Berkeley National Laboratory"/>
            <person name="Steindorff A."/>
            <person name="Hensen N."/>
            <person name="Bonometti L."/>
            <person name="Westerberg I."/>
            <person name="Brannstrom I.O."/>
            <person name="Guillou S."/>
            <person name="Cros-Aarteil S."/>
            <person name="Calhoun S."/>
            <person name="Haridas S."/>
            <person name="Kuo A."/>
            <person name="Mondo S."/>
            <person name="Pangilinan J."/>
            <person name="Riley R."/>
            <person name="Labutti K."/>
            <person name="Andreopoulos B."/>
            <person name="Lipzen A."/>
            <person name="Chen C."/>
            <person name="Yanf M."/>
            <person name="Daum C."/>
            <person name="Ng V."/>
            <person name="Clum A."/>
            <person name="Ohm R."/>
            <person name="Martin F."/>
            <person name="Silar P."/>
            <person name="Natvig D."/>
            <person name="Lalanne C."/>
            <person name="Gautier V."/>
            <person name="Ament-Velasquez S.L."/>
            <person name="Kruys A."/>
            <person name="Hutchinson M.I."/>
            <person name="Powell A.J."/>
            <person name="Barry K."/>
            <person name="Miller A.N."/>
            <person name="Grigoriev I.V."/>
            <person name="Debuchy R."/>
            <person name="Gladieux P."/>
            <person name="Thoren M.H."/>
            <person name="Johannesson H."/>
        </authorList>
    </citation>
    <scope>NUCLEOTIDE SEQUENCE</scope>
    <source>
        <strain evidence="2">PSN293</strain>
    </source>
</reference>
<keyword evidence="1" id="KW-1133">Transmembrane helix</keyword>
<evidence type="ECO:0000313" key="2">
    <source>
        <dbReference type="EMBL" id="KAK4215686.1"/>
    </source>
</evidence>